<accession>A0ABR3B903</accession>
<evidence type="ECO:0000256" key="1">
    <source>
        <dbReference type="ARBA" id="ARBA00004324"/>
    </source>
</evidence>
<sequence length="473" mass="52263">MNDIKNGKWDVVLKQIISLSIPPPQLVDLYEQIIIELVDLNEKGTARALMKRTDAMRWMKENQTDRYIQLEQIFVQPKDMYGQETKEARRNRIAQELVSHISTVPPSRLLTLLGQSLKWQQQQGLLQPNTAYDLFRGVSHVQKAEEDASVTKPYLSIKFPGKKTFAECAVFSPNGQYIATGTVDGFIEIWNYLTGKLRKDLSYQAEDSLMAMDNAVLCLAFSQDSELLVSGSTDGKITVWKVQTGISQRRLSPAHSQGVTSVCFNKDGTQVLSGSYDHTVKIHGLKSGKTLKEFRGHSSFVNAVAFSSDYTRVLSASSDGTVKIWDTKTTSCLHTVTPKTNADLSKGALNPVGGIGSQTVQSIVRVPRNMDQVLICVKSNTLYIMTMRGQITKSYSHHKKTGSDFVSAAMSPQGEFVYGVGEDSSLYCFQTTTGNLLGETKIGDAEVIGLVGHPFSNVLASYDESGHVYFLKA</sequence>
<dbReference type="SMART" id="SM00320">
    <property type="entry name" value="WD40"/>
    <property type="match status" value="5"/>
</dbReference>
<dbReference type="EMBL" id="JBCLYO010000002">
    <property type="protein sequence ID" value="KAL0092530.1"/>
    <property type="molecule type" value="Genomic_DNA"/>
</dbReference>
<keyword evidence="3" id="KW-0677">Repeat</keyword>
<dbReference type="PROSITE" id="PS50294">
    <property type="entry name" value="WD_REPEATS_REGION"/>
    <property type="match status" value="3"/>
</dbReference>
<feature type="repeat" description="WD" evidence="5">
    <location>
        <begin position="294"/>
        <end position="335"/>
    </location>
</feature>
<dbReference type="PRINTS" id="PR00320">
    <property type="entry name" value="GPROTEINBRPT"/>
</dbReference>
<dbReference type="InterPro" id="IPR020472">
    <property type="entry name" value="WD40_PAC1"/>
</dbReference>
<organism evidence="6 7">
    <name type="scientific">Phycomyces blakesleeanus</name>
    <dbReference type="NCBI Taxonomy" id="4837"/>
    <lineage>
        <taxon>Eukaryota</taxon>
        <taxon>Fungi</taxon>
        <taxon>Fungi incertae sedis</taxon>
        <taxon>Mucoromycota</taxon>
        <taxon>Mucoromycotina</taxon>
        <taxon>Mucoromycetes</taxon>
        <taxon>Mucorales</taxon>
        <taxon>Phycomycetaceae</taxon>
        <taxon>Phycomyces</taxon>
    </lineage>
</organism>
<dbReference type="CDD" id="cd00200">
    <property type="entry name" value="WD40"/>
    <property type="match status" value="1"/>
</dbReference>
<gene>
    <name evidence="6" type="ORF">J3Q64DRAFT_1719398</name>
</gene>
<dbReference type="Proteomes" id="UP001448207">
    <property type="component" value="Unassembled WGS sequence"/>
</dbReference>
<proteinExistence type="predicted"/>
<evidence type="ECO:0000256" key="2">
    <source>
        <dbReference type="ARBA" id="ARBA00022574"/>
    </source>
</evidence>
<comment type="caution">
    <text evidence="6">The sequence shown here is derived from an EMBL/GenBank/DDBJ whole genome shotgun (WGS) entry which is preliminary data.</text>
</comment>
<feature type="repeat" description="WD" evidence="5">
    <location>
        <begin position="159"/>
        <end position="200"/>
    </location>
</feature>
<name>A0ABR3B903_PHYBL</name>
<reference evidence="6 7" key="1">
    <citation type="submission" date="2024-04" db="EMBL/GenBank/DDBJ databases">
        <title>Symmetric and asymmetric DNA N6-adenine methylation regulates different biological responses in Mucorales.</title>
        <authorList>
            <consortium name="Lawrence Berkeley National Laboratory"/>
            <person name="Lax C."/>
            <person name="Mondo S.J."/>
            <person name="Osorio-Concepcion M."/>
            <person name="Muszewska A."/>
            <person name="Corrochano-Luque M."/>
            <person name="Gutierrez G."/>
            <person name="Riley R."/>
            <person name="Lipzen A."/>
            <person name="Guo J."/>
            <person name="Hundley H."/>
            <person name="Amirebrahimi M."/>
            <person name="Ng V."/>
            <person name="Lorenzo-Gutierrez D."/>
            <person name="Binder U."/>
            <person name="Yang J."/>
            <person name="Song Y."/>
            <person name="Canovas D."/>
            <person name="Navarro E."/>
            <person name="Freitag M."/>
            <person name="Gabaldon T."/>
            <person name="Grigoriev I.V."/>
            <person name="Corrochano L.M."/>
            <person name="Nicolas F.E."/>
            <person name="Garre V."/>
        </authorList>
    </citation>
    <scope>NUCLEOTIDE SEQUENCE [LARGE SCALE GENOMIC DNA]</scope>
    <source>
        <strain evidence="6 7">L51</strain>
    </source>
</reference>
<evidence type="ECO:0000256" key="3">
    <source>
        <dbReference type="ARBA" id="ARBA00022737"/>
    </source>
</evidence>
<feature type="repeat" description="WD" evidence="5">
    <location>
        <begin position="209"/>
        <end position="250"/>
    </location>
</feature>
<dbReference type="PANTHER" id="PTHR22848">
    <property type="entry name" value="WD40 REPEAT PROTEIN"/>
    <property type="match status" value="1"/>
</dbReference>
<keyword evidence="2 5" id="KW-0853">WD repeat</keyword>
<feature type="repeat" description="WD" evidence="5">
    <location>
        <begin position="252"/>
        <end position="293"/>
    </location>
</feature>
<evidence type="ECO:0000313" key="7">
    <source>
        <dbReference type="Proteomes" id="UP001448207"/>
    </source>
</evidence>
<dbReference type="InterPro" id="IPR036322">
    <property type="entry name" value="WD40_repeat_dom_sf"/>
</dbReference>
<dbReference type="Gene3D" id="2.130.10.10">
    <property type="entry name" value="YVTN repeat-like/Quinoprotein amine dehydrogenase"/>
    <property type="match status" value="1"/>
</dbReference>
<protein>
    <recommendedName>
        <fullName evidence="4">WD40 repeat-containing protein SMU1</fullName>
    </recommendedName>
</protein>
<evidence type="ECO:0000313" key="6">
    <source>
        <dbReference type="EMBL" id="KAL0092530.1"/>
    </source>
</evidence>
<comment type="subcellular location">
    <subcellularLocation>
        <location evidence="1">Nucleus speckle</location>
    </subcellularLocation>
</comment>
<dbReference type="PROSITE" id="PS00678">
    <property type="entry name" value="WD_REPEATS_1"/>
    <property type="match status" value="1"/>
</dbReference>
<evidence type="ECO:0000256" key="4">
    <source>
        <dbReference type="ARBA" id="ARBA00026184"/>
    </source>
</evidence>
<dbReference type="Pfam" id="PF00400">
    <property type="entry name" value="WD40"/>
    <property type="match status" value="4"/>
</dbReference>
<dbReference type="InterPro" id="IPR001680">
    <property type="entry name" value="WD40_rpt"/>
</dbReference>
<keyword evidence="7" id="KW-1185">Reference proteome</keyword>
<dbReference type="InterPro" id="IPR015943">
    <property type="entry name" value="WD40/YVTN_repeat-like_dom_sf"/>
</dbReference>
<evidence type="ECO:0000256" key="5">
    <source>
        <dbReference type="PROSITE-ProRule" id="PRU00221"/>
    </source>
</evidence>
<dbReference type="PROSITE" id="PS50082">
    <property type="entry name" value="WD_REPEATS_2"/>
    <property type="match status" value="4"/>
</dbReference>
<dbReference type="SUPFAM" id="SSF50978">
    <property type="entry name" value="WD40 repeat-like"/>
    <property type="match status" value="1"/>
</dbReference>
<dbReference type="InterPro" id="IPR045184">
    <property type="entry name" value="SMU1"/>
</dbReference>
<dbReference type="InterPro" id="IPR019775">
    <property type="entry name" value="WD40_repeat_CS"/>
</dbReference>